<dbReference type="InterPro" id="IPR058245">
    <property type="entry name" value="NreC/VraR/RcsB-like_REC"/>
</dbReference>
<dbReference type="SUPFAM" id="SSF46894">
    <property type="entry name" value="C-terminal effector domain of the bipartite response regulators"/>
    <property type="match status" value="1"/>
</dbReference>
<dbReference type="Pfam" id="PF00196">
    <property type="entry name" value="GerE"/>
    <property type="match status" value="1"/>
</dbReference>
<dbReference type="PANTHER" id="PTHR43214:SF41">
    <property type="entry name" value="NITRATE_NITRITE RESPONSE REGULATOR PROTEIN NARP"/>
    <property type="match status" value="1"/>
</dbReference>
<keyword evidence="4" id="KW-0804">Transcription</keyword>
<name>A0A1J5SIL6_9ZZZZ</name>
<dbReference type="InterPro" id="IPR016032">
    <property type="entry name" value="Sig_transdc_resp-reg_C-effctor"/>
</dbReference>
<keyword evidence="2" id="KW-0805">Transcription regulation</keyword>
<keyword evidence="3" id="KW-0238">DNA-binding</keyword>
<evidence type="ECO:0000256" key="1">
    <source>
        <dbReference type="ARBA" id="ARBA00022553"/>
    </source>
</evidence>
<dbReference type="GO" id="GO:0006355">
    <property type="term" value="P:regulation of DNA-templated transcription"/>
    <property type="evidence" value="ECO:0007669"/>
    <property type="project" value="InterPro"/>
</dbReference>
<evidence type="ECO:0000256" key="4">
    <source>
        <dbReference type="ARBA" id="ARBA00023163"/>
    </source>
</evidence>
<reference evidence="7" key="1">
    <citation type="submission" date="2016-10" db="EMBL/GenBank/DDBJ databases">
        <title>Sequence of Gallionella enrichment culture.</title>
        <authorList>
            <person name="Poehlein A."/>
            <person name="Muehling M."/>
            <person name="Daniel R."/>
        </authorList>
    </citation>
    <scope>NUCLEOTIDE SEQUENCE</scope>
</reference>
<dbReference type="PROSITE" id="PS50043">
    <property type="entry name" value="HTH_LUXR_2"/>
    <property type="match status" value="1"/>
</dbReference>
<dbReference type="Pfam" id="PF00072">
    <property type="entry name" value="Response_reg"/>
    <property type="match status" value="1"/>
</dbReference>
<dbReference type="InterPro" id="IPR001789">
    <property type="entry name" value="Sig_transdc_resp-reg_receiver"/>
</dbReference>
<dbReference type="PRINTS" id="PR00038">
    <property type="entry name" value="HTHLUXR"/>
</dbReference>
<dbReference type="PANTHER" id="PTHR43214">
    <property type="entry name" value="TWO-COMPONENT RESPONSE REGULATOR"/>
    <property type="match status" value="1"/>
</dbReference>
<dbReference type="SMART" id="SM00421">
    <property type="entry name" value="HTH_LUXR"/>
    <property type="match status" value="1"/>
</dbReference>
<dbReference type="EMBL" id="MLJW01000032">
    <property type="protein sequence ID" value="OIR08297.1"/>
    <property type="molecule type" value="Genomic_DNA"/>
</dbReference>
<dbReference type="InterPro" id="IPR000792">
    <property type="entry name" value="Tscrpt_reg_LuxR_C"/>
</dbReference>
<evidence type="ECO:0000256" key="2">
    <source>
        <dbReference type="ARBA" id="ARBA00023015"/>
    </source>
</evidence>
<feature type="domain" description="HTH luxR-type" evidence="5">
    <location>
        <begin position="151"/>
        <end position="216"/>
    </location>
</feature>
<dbReference type="GO" id="GO:0003677">
    <property type="term" value="F:DNA binding"/>
    <property type="evidence" value="ECO:0007669"/>
    <property type="project" value="UniProtKB-KW"/>
</dbReference>
<dbReference type="InterPro" id="IPR011006">
    <property type="entry name" value="CheY-like_superfamily"/>
</dbReference>
<evidence type="ECO:0000313" key="7">
    <source>
        <dbReference type="EMBL" id="OIR08297.1"/>
    </source>
</evidence>
<dbReference type="CDD" id="cd17535">
    <property type="entry name" value="REC_NarL-like"/>
    <property type="match status" value="1"/>
</dbReference>
<feature type="domain" description="Response regulatory" evidence="6">
    <location>
        <begin position="10"/>
        <end position="127"/>
    </location>
</feature>
<dbReference type="PROSITE" id="PS50110">
    <property type="entry name" value="RESPONSE_REGULATORY"/>
    <property type="match status" value="1"/>
</dbReference>
<dbReference type="AlphaFoldDB" id="A0A1J5SIL6"/>
<dbReference type="InterPro" id="IPR039420">
    <property type="entry name" value="WalR-like"/>
</dbReference>
<proteinExistence type="predicted"/>
<sequence>MPANSNKIYQVAVTDDHTLMRNALARLIASFDDYAVIYEAGNGRELIEKIQTVQIPDIILLDINMPEMDGFETAKWLTRNYPQIKVLALSMQSDESSIIRMLRLGAKGYLMKNVEPDELNIALESVIKKDFYLSETISGKVISGLHQDYQQPLEPTMLSDKDKEFLRLICTELTYKDIAEKLFVSPRTVDDYRNALFEKLNVHTRMGLAMYAIKNKIVEIL</sequence>
<evidence type="ECO:0000256" key="3">
    <source>
        <dbReference type="ARBA" id="ARBA00023125"/>
    </source>
</evidence>
<comment type="caution">
    <text evidence="7">The sequence shown here is derived from an EMBL/GenBank/DDBJ whole genome shotgun (WGS) entry which is preliminary data.</text>
</comment>
<evidence type="ECO:0000259" key="5">
    <source>
        <dbReference type="PROSITE" id="PS50043"/>
    </source>
</evidence>
<dbReference type="CDD" id="cd06170">
    <property type="entry name" value="LuxR_C_like"/>
    <property type="match status" value="1"/>
</dbReference>
<dbReference type="SMART" id="SM00448">
    <property type="entry name" value="REC"/>
    <property type="match status" value="1"/>
</dbReference>
<dbReference type="Gene3D" id="3.40.50.2300">
    <property type="match status" value="1"/>
</dbReference>
<organism evidence="7">
    <name type="scientific">mine drainage metagenome</name>
    <dbReference type="NCBI Taxonomy" id="410659"/>
    <lineage>
        <taxon>unclassified sequences</taxon>
        <taxon>metagenomes</taxon>
        <taxon>ecological metagenomes</taxon>
    </lineage>
</organism>
<gene>
    <name evidence="7" type="primary">nreC_10</name>
    <name evidence="7" type="ORF">GALL_94650</name>
</gene>
<dbReference type="SUPFAM" id="SSF52172">
    <property type="entry name" value="CheY-like"/>
    <property type="match status" value="1"/>
</dbReference>
<accession>A0A1J5SIL6</accession>
<protein>
    <submittedName>
        <fullName evidence="7">Oxygen regulatory protein NreC</fullName>
    </submittedName>
</protein>
<evidence type="ECO:0000259" key="6">
    <source>
        <dbReference type="PROSITE" id="PS50110"/>
    </source>
</evidence>
<keyword evidence="1" id="KW-0597">Phosphoprotein</keyword>
<dbReference type="GO" id="GO:0000160">
    <property type="term" value="P:phosphorelay signal transduction system"/>
    <property type="evidence" value="ECO:0007669"/>
    <property type="project" value="InterPro"/>
</dbReference>